<dbReference type="Proteomes" id="UP000626092">
    <property type="component" value="Unassembled WGS sequence"/>
</dbReference>
<feature type="region of interest" description="Disordered" evidence="1">
    <location>
        <begin position="1"/>
        <end position="48"/>
    </location>
</feature>
<reference evidence="2" key="1">
    <citation type="submission" date="2019-11" db="EMBL/GenBank/DDBJ databases">
        <authorList>
            <person name="Liu Y."/>
            <person name="Hou J."/>
            <person name="Li T.-Q."/>
            <person name="Guan C.-H."/>
            <person name="Wu X."/>
            <person name="Wu H.-Z."/>
            <person name="Ling F."/>
            <person name="Zhang R."/>
            <person name="Shi X.-G."/>
            <person name="Ren J.-P."/>
            <person name="Chen E.-F."/>
            <person name="Sun J.-M."/>
        </authorList>
    </citation>
    <scope>NUCLEOTIDE SEQUENCE</scope>
    <source>
        <strain evidence="2">Adult_tree_wgs_1</strain>
        <tissue evidence="2">Leaves</tissue>
    </source>
</reference>
<evidence type="ECO:0000313" key="3">
    <source>
        <dbReference type="Proteomes" id="UP000626092"/>
    </source>
</evidence>
<keyword evidence="3" id="KW-1185">Reference proteome</keyword>
<evidence type="ECO:0000256" key="1">
    <source>
        <dbReference type="SAM" id="MobiDB-lite"/>
    </source>
</evidence>
<feature type="region of interest" description="Disordered" evidence="1">
    <location>
        <begin position="86"/>
        <end position="105"/>
    </location>
</feature>
<gene>
    <name evidence="2" type="ORF">RHSIM_Rhsim10G0153300</name>
</gene>
<dbReference type="EMBL" id="WJXA01000010">
    <property type="protein sequence ID" value="KAF7129722.1"/>
    <property type="molecule type" value="Genomic_DNA"/>
</dbReference>
<comment type="caution">
    <text evidence="2">The sequence shown here is derived from an EMBL/GenBank/DDBJ whole genome shotgun (WGS) entry which is preliminary data.</text>
</comment>
<dbReference type="AlphaFoldDB" id="A0A834LCL0"/>
<protein>
    <submittedName>
        <fullName evidence="2">Uncharacterized protein</fullName>
    </submittedName>
</protein>
<name>A0A834LCL0_RHOSS</name>
<feature type="compositionally biased region" description="Low complexity" evidence="1">
    <location>
        <begin position="11"/>
        <end position="24"/>
    </location>
</feature>
<sequence length="182" mass="20154">MTASQKPMVQTATSSNPSTSTPTSLESELDLDQQPSREGVHRPSGIKAALESRRKKVIDDVKFDQMAANQSLIINVLTGISSRGIEREQQKAVDRQKKAGDREARRHYLVEKNEREQRKEDHIIMSGGDRMGQVWCLSLLKSTAQSTSKALEGAELPPLPIVHDSMEVDLDGLEVNSMTDAE</sequence>
<organism evidence="2 3">
    <name type="scientific">Rhododendron simsii</name>
    <name type="common">Sims's rhododendron</name>
    <dbReference type="NCBI Taxonomy" id="118357"/>
    <lineage>
        <taxon>Eukaryota</taxon>
        <taxon>Viridiplantae</taxon>
        <taxon>Streptophyta</taxon>
        <taxon>Embryophyta</taxon>
        <taxon>Tracheophyta</taxon>
        <taxon>Spermatophyta</taxon>
        <taxon>Magnoliopsida</taxon>
        <taxon>eudicotyledons</taxon>
        <taxon>Gunneridae</taxon>
        <taxon>Pentapetalae</taxon>
        <taxon>asterids</taxon>
        <taxon>Ericales</taxon>
        <taxon>Ericaceae</taxon>
        <taxon>Ericoideae</taxon>
        <taxon>Rhodoreae</taxon>
        <taxon>Rhododendron</taxon>
    </lineage>
</organism>
<feature type="compositionally biased region" description="Polar residues" evidence="1">
    <location>
        <begin position="1"/>
        <end position="10"/>
    </location>
</feature>
<proteinExistence type="predicted"/>
<evidence type="ECO:0000313" key="2">
    <source>
        <dbReference type="EMBL" id="KAF7129722.1"/>
    </source>
</evidence>
<accession>A0A834LCL0</accession>